<comment type="caution">
    <text evidence="2">The sequence shown here is derived from an EMBL/GenBank/DDBJ whole genome shotgun (WGS) entry which is preliminary data.</text>
</comment>
<evidence type="ECO:0000313" key="3">
    <source>
        <dbReference type="Proteomes" id="UP001589832"/>
    </source>
</evidence>
<evidence type="ECO:0000256" key="1">
    <source>
        <dbReference type="SAM" id="SignalP"/>
    </source>
</evidence>
<gene>
    <name evidence="2" type="ORF">ACFFGA_11650</name>
</gene>
<organism evidence="2 3">
    <name type="scientific">Winogradskyella pulchriflava</name>
    <dbReference type="NCBI Taxonomy" id="1110688"/>
    <lineage>
        <taxon>Bacteria</taxon>
        <taxon>Pseudomonadati</taxon>
        <taxon>Bacteroidota</taxon>
        <taxon>Flavobacteriia</taxon>
        <taxon>Flavobacteriales</taxon>
        <taxon>Flavobacteriaceae</taxon>
        <taxon>Winogradskyella</taxon>
    </lineage>
</organism>
<feature type="chain" id="PRO_5045848320" description="Lipoprotein" evidence="1">
    <location>
        <begin position="24"/>
        <end position="132"/>
    </location>
</feature>
<sequence length="132" mass="14679">MKKVLLFVITLSFLTLNSCSSSSDDDSGGSNYPQTVNIKFEALANTGGNLQVLATTIDNDSEDHLETLPFSYTYAQQEVNIGTYLKVQFQTQSFTIGEEIELKILVDNQSVKSEVFTITQENQVGSIEYTFE</sequence>
<dbReference type="RefSeq" id="WP_386064166.1">
    <property type="nucleotide sequence ID" value="NZ_JBHLTQ010000005.1"/>
</dbReference>
<accession>A0ABV6QA84</accession>
<dbReference type="EMBL" id="JBHLTQ010000005">
    <property type="protein sequence ID" value="MFC0605213.1"/>
    <property type="molecule type" value="Genomic_DNA"/>
</dbReference>
<name>A0ABV6QA84_9FLAO</name>
<protein>
    <recommendedName>
        <fullName evidence="4">Lipoprotein</fullName>
    </recommendedName>
</protein>
<feature type="signal peptide" evidence="1">
    <location>
        <begin position="1"/>
        <end position="23"/>
    </location>
</feature>
<keyword evidence="3" id="KW-1185">Reference proteome</keyword>
<reference evidence="2 3" key="1">
    <citation type="submission" date="2024-09" db="EMBL/GenBank/DDBJ databases">
        <authorList>
            <person name="Sun Q."/>
            <person name="Mori K."/>
        </authorList>
    </citation>
    <scope>NUCLEOTIDE SEQUENCE [LARGE SCALE GENOMIC DNA]</scope>
    <source>
        <strain evidence="2 3">NCAIM B.02481</strain>
    </source>
</reference>
<proteinExistence type="predicted"/>
<dbReference type="Proteomes" id="UP001589832">
    <property type="component" value="Unassembled WGS sequence"/>
</dbReference>
<evidence type="ECO:0008006" key="4">
    <source>
        <dbReference type="Google" id="ProtNLM"/>
    </source>
</evidence>
<evidence type="ECO:0000313" key="2">
    <source>
        <dbReference type="EMBL" id="MFC0605213.1"/>
    </source>
</evidence>
<keyword evidence="1" id="KW-0732">Signal</keyword>